<evidence type="ECO:0000259" key="2">
    <source>
        <dbReference type="Pfam" id="PF12172"/>
    </source>
</evidence>
<name>A0ABW2TAN3_9ACTN</name>
<sequence>MSTPLAPQHGELPHAEPTELSAPFWNRCAEGTLTFQRCAACRSINFPPVEVCRECLDTDLGWEESSGRGTLYSWTVVHRPVTAAFTPPYAPAIVDLDEGYQMVTDLIGIAPEEITAGMPVEVDFHEVSPGLHLPYFRPRSG</sequence>
<reference evidence="4" key="1">
    <citation type="journal article" date="2019" name="Int. J. Syst. Evol. Microbiol.">
        <title>The Global Catalogue of Microorganisms (GCM) 10K type strain sequencing project: providing services to taxonomists for standard genome sequencing and annotation.</title>
        <authorList>
            <consortium name="The Broad Institute Genomics Platform"/>
            <consortium name="The Broad Institute Genome Sequencing Center for Infectious Disease"/>
            <person name="Wu L."/>
            <person name="Ma J."/>
        </authorList>
    </citation>
    <scope>NUCLEOTIDE SEQUENCE [LARGE SCALE GENOMIC DNA]</scope>
    <source>
        <strain evidence="4">JCM 10083</strain>
    </source>
</reference>
<dbReference type="Pfam" id="PF01796">
    <property type="entry name" value="OB_ChsH2_C"/>
    <property type="match status" value="1"/>
</dbReference>
<dbReference type="PANTHER" id="PTHR34075">
    <property type="entry name" value="BLR3430 PROTEIN"/>
    <property type="match status" value="1"/>
</dbReference>
<dbReference type="InterPro" id="IPR002878">
    <property type="entry name" value="ChsH2_C"/>
</dbReference>
<evidence type="ECO:0000259" key="1">
    <source>
        <dbReference type="Pfam" id="PF01796"/>
    </source>
</evidence>
<dbReference type="Proteomes" id="UP001596514">
    <property type="component" value="Unassembled WGS sequence"/>
</dbReference>
<dbReference type="InterPro" id="IPR052513">
    <property type="entry name" value="Thioester_dehydratase-like"/>
</dbReference>
<gene>
    <name evidence="3" type="ORF">ACFQVD_33625</name>
</gene>
<evidence type="ECO:0000313" key="4">
    <source>
        <dbReference type="Proteomes" id="UP001596514"/>
    </source>
</evidence>
<proteinExistence type="predicted"/>
<dbReference type="InterPro" id="IPR022002">
    <property type="entry name" value="ChsH2_Znr"/>
</dbReference>
<dbReference type="EMBL" id="JBHTEE010000001">
    <property type="protein sequence ID" value="MFC7605060.1"/>
    <property type="molecule type" value="Genomic_DNA"/>
</dbReference>
<accession>A0ABW2TAN3</accession>
<organism evidence="3 4">
    <name type="scientific">Streptosporangium amethystogenes subsp. fukuiense</name>
    <dbReference type="NCBI Taxonomy" id="698418"/>
    <lineage>
        <taxon>Bacteria</taxon>
        <taxon>Bacillati</taxon>
        <taxon>Actinomycetota</taxon>
        <taxon>Actinomycetes</taxon>
        <taxon>Streptosporangiales</taxon>
        <taxon>Streptosporangiaceae</taxon>
        <taxon>Streptosporangium</taxon>
    </lineage>
</organism>
<dbReference type="SUPFAM" id="SSF50249">
    <property type="entry name" value="Nucleic acid-binding proteins"/>
    <property type="match status" value="1"/>
</dbReference>
<feature type="domain" description="ChsH2 rubredoxin-like zinc ribbon" evidence="2">
    <location>
        <begin position="25"/>
        <end position="60"/>
    </location>
</feature>
<protein>
    <submittedName>
        <fullName evidence="3">Zn-ribbon domain-containing OB-fold protein</fullName>
    </submittedName>
</protein>
<dbReference type="Pfam" id="PF12172">
    <property type="entry name" value="zf-ChsH2"/>
    <property type="match status" value="1"/>
</dbReference>
<evidence type="ECO:0000313" key="3">
    <source>
        <dbReference type="EMBL" id="MFC7605060.1"/>
    </source>
</evidence>
<keyword evidence="4" id="KW-1185">Reference proteome</keyword>
<dbReference type="RefSeq" id="WP_343962424.1">
    <property type="nucleotide sequence ID" value="NZ_BAAAGK010000007.1"/>
</dbReference>
<dbReference type="InterPro" id="IPR012340">
    <property type="entry name" value="NA-bd_OB-fold"/>
</dbReference>
<comment type="caution">
    <text evidence="3">The sequence shown here is derived from an EMBL/GenBank/DDBJ whole genome shotgun (WGS) entry which is preliminary data.</text>
</comment>
<dbReference type="Gene3D" id="6.10.30.10">
    <property type="match status" value="1"/>
</dbReference>
<feature type="domain" description="ChsH2 C-terminal OB-fold" evidence="1">
    <location>
        <begin position="62"/>
        <end position="125"/>
    </location>
</feature>
<dbReference type="PANTHER" id="PTHR34075:SF5">
    <property type="entry name" value="BLR3430 PROTEIN"/>
    <property type="match status" value="1"/>
</dbReference>